<dbReference type="InterPro" id="IPR002371">
    <property type="entry name" value="FlgK"/>
</dbReference>
<dbReference type="Pfam" id="PF22638">
    <property type="entry name" value="FlgK_D1"/>
    <property type="match status" value="1"/>
</dbReference>
<keyword evidence="11" id="KW-0969">Cilium</keyword>
<dbReference type="Pfam" id="PF00460">
    <property type="entry name" value="Flg_bb_rod"/>
    <property type="match status" value="1"/>
</dbReference>
<accession>A0ABN6E2N1</accession>
<dbReference type="InterPro" id="IPR001444">
    <property type="entry name" value="Flag_bb_rod_N"/>
</dbReference>
<organism evidence="11 12">
    <name type="scientific">Desulfuromonas versatilis</name>
    <dbReference type="NCBI Taxonomy" id="2802975"/>
    <lineage>
        <taxon>Bacteria</taxon>
        <taxon>Pseudomonadati</taxon>
        <taxon>Thermodesulfobacteriota</taxon>
        <taxon>Desulfuromonadia</taxon>
        <taxon>Desulfuromonadales</taxon>
        <taxon>Desulfuromonadaceae</taxon>
        <taxon>Desulfuromonas</taxon>
    </lineage>
</organism>
<keyword evidence="6 7" id="KW-0975">Bacterial flagellum</keyword>
<feature type="domain" description="Flagellar hook-associated protein FlgK helical" evidence="10">
    <location>
        <begin position="95"/>
        <end position="324"/>
    </location>
</feature>
<gene>
    <name evidence="7 11" type="primary">flgK</name>
    <name evidence="11" type="ORF">DESUT3_36740</name>
</gene>
<keyword evidence="11" id="KW-0966">Cell projection</keyword>
<dbReference type="InterPro" id="IPR053927">
    <property type="entry name" value="FlgK_helical"/>
</dbReference>
<evidence type="ECO:0000256" key="6">
    <source>
        <dbReference type="ARBA" id="ARBA00023143"/>
    </source>
</evidence>
<dbReference type="EMBL" id="AP024355">
    <property type="protein sequence ID" value="BCR06605.1"/>
    <property type="molecule type" value="Genomic_DNA"/>
</dbReference>
<evidence type="ECO:0000256" key="1">
    <source>
        <dbReference type="ARBA" id="ARBA00004365"/>
    </source>
</evidence>
<reference evidence="11 12" key="1">
    <citation type="journal article" date="2016" name="C (Basel)">
        <title>Selective Growth of and Electricity Production by Marine Exoelectrogenic Bacteria in Self-Aggregated Hydrogel of Microbially Reduced Graphene Oxide.</title>
        <authorList>
            <person name="Yoshida N."/>
            <person name="Goto Y."/>
            <person name="Miyata Y."/>
        </authorList>
    </citation>
    <scope>NUCLEOTIDE SEQUENCE [LARGE SCALE GENOMIC DNA]</scope>
    <source>
        <strain evidence="11 12">NIT-T3</strain>
    </source>
</reference>
<evidence type="ECO:0000256" key="5">
    <source>
        <dbReference type="ARBA" id="ARBA00022525"/>
    </source>
</evidence>
<name>A0ABN6E2N1_9BACT</name>
<dbReference type="NCBIfam" id="TIGR02492">
    <property type="entry name" value="flgK_ends"/>
    <property type="match status" value="1"/>
</dbReference>
<evidence type="ECO:0000256" key="7">
    <source>
        <dbReference type="RuleBase" id="RU362065"/>
    </source>
</evidence>
<dbReference type="RefSeq" id="WP_221249988.1">
    <property type="nucleotide sequence ID" value="NZ_AP024355.1"/>
</dbReference>
<feature type="domain" description="Flagellar basal body rod protein N-terminal" evidence="8">
    <location>
        <begin position="19"/>
        <end position="37"/>
    </location>
</feature>
<feature type="domain" description="Flagellar basal-body/hook protein C-terminal" evidence="9">
    <location>
        <begin position="420"/>
        <end position="456"/>
    </location>
</feature>
<proteinExistence type="inferred from homology"/>
<dbReference type="PRINTS" id="PR01005">
    <property type="entry name" value="FLGHOOKAP1"/>
</dbReference>
<comment type="subcellular location">
    <subcellularLocation>
        <location evidence="1 7">Bacterial flagellum</location>
    </subcellularLocation>
    <subcellularLocation>
        <location evidence="2 7">Secreted</location>
    </subcellularLocation>
</comment>
<dbReference type="Proteomes" id="UP001319827">
    <property type="component" value="Chromosome"/>
</dbReference>
<evidence type="ECO:0000256" key="3">
    <source>
        <dbReference type="ARBA" id="ARBA00009677"/>
    </source>
</evidence>
<comment type="similarity">
    <text evidence="3 7">Belongs to the flagella basal body rod proteins family.</text>
</comment>
<dbReference type="Pfam" id="PF06429">
    <property type="entry name" value="Flg_bbr_C"/>
    <property type="match status" value="1"/>
</dbReference>
<dbReference type="PANTHER" id="PTHR30033">
    <property type="entry name" value="FLAGELLAR HOOK-ASSOCIATED PROTEIN 1"/>
    <property type="match status" value="1"/>
</dbReference>
<evidence type="ECO:0000259" key="9">
    <source>
        <dbReference type="Pfam" id="PF06429"/>
    </source>
</evidence>
<evidence type="ECO:0000256" key="2">
    <source>
        <dbReference type="ARBA" id="ARBA00004613"/>
    </source>
</evidence>
<evidence type="ECO:0000259" key="10">
    <source>
        <dbReference type="Pfam" id="PF22638"/>
    </source>
</evidence>
<reference evidence="11 12" key="2">
    <citation type="journal article" date="2021" name="Int. J. Syst. Evol. Microbiol.">
        <title>Isolation and Polyphasic Characterization of Desulfuromonas versatilis sp. Nov., an Electrogenic Bacteria Capable of Versatile Metabolism Isolated from a Graphene Oxide-Reducing Enrichment Culture.</title>
        <authorList>
            <person name="Xie L."/>
            <person name="Yoshida N."/>
            <person name="Ishii S."/>
            <person name="Meng L."/>
        </authorList>
    </citation>
    <scope>NUCLEOTIDE SEQUENCE [LARGE SCALE GENOMIC DNA]</scope>
    <source>
        <strain evidence="11 12">NIT-T3</strain>
    </source>
</reference>
<protein>
    <recommendedName>
        <fullName evidence="4 7">Flagellar hook-associated protein 1</fullName>
        <shortName evidence="7">HAP1</shortName>
    </recommendedName>
</protein>
<evidence type="ECO:0000313" key="12">
    <source>
        <dbReference type="Proteomes" id="UP001319827"/>
    </source>
</evidence>
<dbReference type="PANTHER" id="PTHR30033:SF1">
    <property type="entry name" value="FLAGELLAR HOOK-ASSOCIATED PROTEIN 1"/>
    <property type="match status" value="1"/>
</dbReference>
<evidence type="ECO:0000256" key="4">
    <source>
        <dbReference type="ARBA" id="ARBA00016244"/>
    </source>
</evidence>
<keyword evidence="5 7" id="KW-0964">Secreted</keyword>
<keyword evidence="12" id="KW-1185">Reference proteome</keyword>
<evidence type="ECO:0000313" key="11">
    <source>
        <dbReference type="EMBL" id="BCR06605.1"/>
    </source>
</evidence>
<dbReference type="SUPFAM" id="SSF64518">
    <property type="entry name" value="Phase 1 flagellin"/>
    <property type="match status" value="1"/>
</dbReference>
<keyword evidence="11" id="KW-0282">Flagellum</keyword>
<sequence>MSGLVNALHVGKTSVLTSQKAIEVTGNNIANVNTPGYSRQTPVFSGYPTVNINGFVVGQGVKVENITRQHDVFLAKQINDKNATLGEETAKSTPLAEIERIISINEGGLASQIDAFFDSWQELSADPASTIARDAVIQGGQNLSRAFQSASNDLQRIRTNMDTALEARVEEVNLKLQQVADLNQRIASIESTGQSALSDRDTRDQLLTELSYTLGASYVENQGGMTSVMLPGGMPLVQDGTAMALQGVRVGGDLQLQLKVGSSVFDIGVDNLGGEFKGYLTVRDQLVPSLQGDLDKLAYNIATEVNTQHQAGVGLDGVGGRDFFAAPATESGSAWGLSVALSDPTQLAAGTTAATGDNTNVLEIAALGQKAIVNGTETFVGFYAGIASKVGLEVNQNELTRGGSDDALVQLQNLRDSSEGVSLEEEMINLIKFQKGFEASAKFLSTIDEMMDTLLTIKR</sequence>
<dbReference type="InterPro" id="IPR010930">
    <property type="entry name" value="Flg_bb/hook_C_dom"/>
</dbReference>
<evidence type="ECO:0000259" key="8">
    <source>
        <dbReference type="Pfam" id="PF00460"/>
    </source>
</evidence>